<dbReference type="CDD" id="cd03257">
    <property type="entry name" value="ABC_NikE_OppD_transporters"/>
    <property type="match status" value="1"/>
</dbReference>
<dbReference type="OrthoDB" id="5113678at2"/>
<dbReference type="SUPFAM" id="SSF52540">
    <property type="entry name" value="P-loop containing nucleoside triphosphate hydrolases"/>
    <property type="match status" value="1"/>
</dbReference>
<dbReference type="InterPro" id="IPR003593">
    <property type="entry name" value="AAA+_ATPase"/>
</dbReference>
<evidence type="ECO:0000313" key="8">
    <source>
        <dbReference type="Proteomes" id="UP000295157"/>
    </source>
</evidence>
<dbReference type="SMART" id="SM00382">
    <property type="entry name" value="AAA"/>
    <property type="match status" value="1"/>
</dbReference>
<dbReference type="GO" id="GO:0016887">
    <property type="term" value="F:ATP hydrolysis activity"/>
    <property type="evidence" value="ECO:0007669"/>
    <property type="project" value="InterPro"/>
</dbReference>
<accession>A0A4R4NLT7</accession>
<keyword evidence="4 7" id="KW-0067">ATP-binding</keyword>
<dbReference type="PANTHER" id="PTHR43776">
    <property type="entry name" value="TRANSPORT ATP-BINDING PROTEIN"/>
    <property type="match status" value="1"/>
</dbReference>
<gene>
    <name evidence="7" type="ORF">E1267_04805</name>
</gene>
<sequence>MSRSFRVRGTGQEVRALRGVDLTVPAGSAVGLVGESGSGKSTFARIVAGLLQPSSGELELMGTGVAGLPERRRRRLAAPIQMIFQNPRASLNPRLPVHRCVAEPLLAQGVRPARQEVLGLLDRVGLPARVADLHAHELSGGQCQRVAIARAVAGRPALIVADEPVSALDVSVQALVLNLLKDIQEESGTSFLFISHDLGVVRFFCDEVNVLYLGQIVERGDAESVFADPRHPYTEALASAVPDVSDVPDGSGADRSRRIVLNGEPPRPEQPPPGCAFHTRCHRRIGPICDETAPELLPTATGLTRCHLRA</sequence>
<reference evidence="7 8" key="1">
    <citation type="submission" date="2019-02" db="EMBL/GenBank/DDBJ databases">
        <title>Draft genome sequences of novel Actinobacteria.</title>
        <authorList>
            <person name="Sahin N."/>
            <person name="Ay H."/>
            <person name="Saygin H."/>
        </authorList>
    </citation>
    <scope>NUCLEOTIDE SEQUENCE [LARGE SCALE GENOMIC DNA]</scope>
    <source>
        <strain evidence="7 8">KC201</strain>
    </source>
</reference>
<dbReference type="InterPro" id="IPR003439">
    <property type="entry name" value="ABC_transporter-like_ATP-bd"/>
</dbReference>
<dbReference type="PROSITE" id="PS00211">
    <property type="entry name" value="ABC_TRANSPORTER_1"/>
    <property type="match status" value="1"/>
</dbReference>
<proteinExistence type="inferred from homology"/>
<feature type="domain" description="ABC transporter" evidence="6">
    <location>
        <begin position="2"/>
        <end position="238"/>
    </location>
</feature>
<evidence type="ECO:0000256" key="3">
    <source>
        <dbReference type="ARBA" id="ARBA00022741"/>
    </source>
</evidence>
<dbReference type="InterPro" id="IPR050319">
    <property type="entry name" value="ABC_transp_ATP-bind"/>
</dbReference>
<keyword evidence="2" id="KW-0813">Transport</keyword>
<dbReference type="Proteomes" id="UP000295157">
    <property type="component" value="Unassembled WGS sequence"/>
</dbReference>
<dbReference type="InterPro" id="IPR013563">
    <property type="entry name" value="Oligopep_ABC_C"/>
</dbReference>
<keyword evidence="8" id="KW-1185">Reference proteome</keyword>
<evidence type="ECO:0000256" key="1">
    <source>
        <dbReference type="ARBA" id="ARBA00005417"/>
    </source>
</evidence>
<evidence type="ECO:0000256" key="2">
    <source>
        <dbReference type="ARBA" id="ARBA00022448"/>
    </source>
</evidence>
<organism evidence="7 8">
    <name type="scientific">Nonomuraea longispora</name>
    <dbReference type="NCBI Taxonomy" id="1848320"/>
    <lineage>
        <taxon>Bacteria</taxon>
        <taxon>Bacillati</taxon>
        <taxon>Actinomycetota</taxon>
        <taxon>Actinomycetes</taxon>
        <taxon>Streptosporangiales</taxon>
        <taxon>Streptosporangiaceae</taxon>
        <taxon>Nonomuraea</taxon>
    </lineage>
</organism>
<dbReference type="NCBIfam" id="TIGR01727">
    <property type="entry name" value="oligo_HPY"/>
    <property type="match status" value="1"/>
</dbReference>
<evidence type="ECO:0000259" key="6">
    <source>
        <dbReference type="PROSITE" id="PS50893"/>
    </source>
</evidence>
<dbReference type="InterPro" id="IPR027417">
    <property type="entry name" value="P-loop_NTPase"/>
</dbReference>
<evidence type="ECO:0000313" key="7">
    <source>
        <dbReference type="EMBL" id="TDC10381.1"/>
    </source>
</evidence>
<dbReference type="Gene3D" id="3.40.50.300">
    <property type="entry name" value="P-loop containing nucleotide triphosphate hydrolases"/>
    <property type="match status" value="1"/>
</dbReference>
<name>A0A4R4NLT7_9ACTN</name>
<dbReference type="GO" id="GO:0015833">
    <property type="term" value="P:peptide transport"/>
    <property type="evidence" value="ECO:0007669"/>
    <property type="project" value="InterPro"/>
</dbReference>
<comment type="caution">
    <text evidence="7">The sequence shown here is derived from an EMBL/GenBank/DDBJ whole genome shotgun (WGS) entry which is preliminary data.</text>
</comment>
<dbReference type="AlphaFoldDB" id="A0A4R4NLT7"/>
<evidence type="ECO:0000256" key="5">
    <source>
        <dbReference type="SAM" id="MobiDB-lite"/>
    </source>
</evidence>
<dbReference type="InterPro" id="IPR017871">
    <property type="entry name" value="ABC_transporter-like_CS"/>
</dbReference>
<protein>
    <submittedName>
        <fullName evidence="7">ABC transporter ATP-binding protein</fullName>
    </submittedName>
</protein>
<comment type="similarity">
    <text evidence="1">Belongs to the ABC transporter superfamily.</text>
</comment>
<dbReference type="EMBL" id="SMJZ01000010">
    <property type="protein sequence ID" value="TDC10381.1"/>
    <property type="molecule type" value="Genomic_DNA"/>
</dbReference>
<dbReference type="PROSITE" id="PS50893">
    <property type="entry name" value="ABC_TRANSPORTER_2"/>
    <property type="match status" value="1"/>
</dbReference>
<evidence type="ECO:0000256" key="4">
    <source>
        <dbReference type="ARBA" id="ARBA00022840"/>
    </source>
</evidence>
<dbReference type="Pfam" id="PF08352">
    <property type="entry name" value="oligo_HPY"/>
    <property type="match status" value="1"/>
</dbReference>
<keyword evidence="3" id="KW-0547">Nucleotide-binding</keyword>
<dbReference type="Pfam" id="PF00005">
    <property type="entry name" value="ABC_tran"/>
    <property type="match status" value="1"/>
</dbReference>
<dbReference type="GO" id="GO:0005524">
    <property type="term" value="F:ATP binding"/>
    <property type="evidence" value="ECO:0007669"/>
    <property type="project" value="UniProtKB-KW"/>
</dbReference>
<feature type="region of interest" description="Disordered" evidence="5">
    <location>
        <begin position="244"/>
        <end position="275"/>
    </location>
</feature>
<dbReference type="PANTHER" id="PTHR43776:SF7">
    <property type="entry name" value="D,D-DIPEPTIDE TRANSPORT ATP-BINDING PROTEIN DDPF-RELATED"/>
    <property type="match status" value="1"/>
</dbReference>
<dbReference type="GO" id="GO:0055085">
    <property type="term" value="P:transmembrane transport"/>
    <property type="evidence" value="ECO:0007669"/>
    <property type="project" value="UniProtKB-ARBA"/>
</dbReference>